<dbReference type="RefSeq" id="WP_076114587.1">
    <property type="nucleotide sequence ID" value="NZ_MPTB01000096.1"/>
</dbReference>
<dbReference type="Gene3D" id="3.40.50.1000">
    <property type="entry name" value="HAD superfamily/HAD-like"/>
    <property type="match status" value="1"/>
</dbReference>
<dbReference type="Pfam" id="PF00702">
    <property type="entry name" value="Hydrolase"/>
    <property type="match status" value="1"/>
</dbReference>
<dbReference type="NCBIfam" id="TIGR01549">
    <property type="entry name" value="HAD-SF-IA-v1"/>
    <property type="match status" value="1"/>
</dbReference>
<comment type="caution">
    <text evidence="5">The sequence shown here is derived from an EMBL/GenBank/DDBJ whole genome shotgun (WGS) entry which is preliminary data.</text>
</comment>
<reference evidence="5 6" key="1">
    <citation type="submission" date="2016-10" db="EMBL/GenBank/DDBJ databases">
        <title>Paenibacillus species isolates.</title>
        <authorList>
            <person name="Beno S.M."/>
        </authorList>
    </citation>
    <scope>NUCLEOTIDE SEQUENCE [LARGE SCALE GENOMIC DNA]</scope>
    <source>
        <strain evidence="5 6">FSL H7-0744</strain>
    </source>
</reference>
<proteinExistence type="predicted"/>
<gene>
    <name evidence="5" type="ORF">BSK56_33055</name>
</gene>
<evidence type="ECO:0000256" key="3">
    <source>
        <dbReference type="ARBA" id="ARBA00022801"/>
    </source>
</evidence>
<keyword evidence="4" id="KW-0460">Magnesium</keyword>
<dbReference type="InterPro" id="IPR023198">
    <property type="entry name" value="PGP-like_dom2"/>
</dbReference>
<keyword evidence="3" id="KW-0378">Hydrolase</keyword>
<dbReference type="InterPro" id="IPR051400">
    <property type="entry name" value="HAD-like_hydrolase"/>
</dbReference>
<organism evidence="5 6">
    <name type="scientific">Paenibacillus borealis</name>
    <dbReference type="NCBI Taxonomy" id="160799"/>
    <lineage>
        <taxon>Bacteria</taxon>
        <taxon>Bacillati</taxon>
        <taxon>Bacillota</taxon>
        <taxon>Bacilli</taxon>
        <taxon>Bacillales</taxon>
        <taxon>Paenibacillaceae</taxon>
        <taxon>Paenibacillus</taxon>
    </lineage>
</organism>
<evidence type="ECO:0000256" key="1">
    <source>
        <dbReference type="ARBA" id="ARBA00001946"/>
    </source>
</evidence>
<keyword evidence="6" id="KW-1185">Reference proteome</keyword>
<sequence>MAKAIFLDFYGTLVYENSEITMEVIEQVYNTGKAKDKMEAARFWWRNLAELRAASFGETFLPQYELAVQAFETTIQHYSSTADAKKLAGRLAEHWSNPPVYKDVEAFLSANRLPIYIVTNCDTIFVETALFNMGLQPNGLITSEMAKAYKPRKEIFELALEVSGVSADDVIHIGDSVSGDVTGAANVGIQPLFLNRENKETPPGVTSINSLSDINKILHI</sequence>
<keyword evidence="2" id="KW-0479">Metal-binding</keyword>
<dbReference type="PANTHER" id="PTHR46470">
    <property type="entry name" value="N-ACYLNEURAMINATE-9-PHOSPHATASE"/>
    <property type="match status" value="1"/>
</dbReference>
<dbReference type="EMBL" id="MPTB01000096">
    <property type="protein sequence ID" value="OMD35372.1"/>
    <property type="molecule type" value="Genomic_DNA"/>
</dbReference>
<dbReference type="InterPro" id="IPR006439">
    <property type="entry name" value="HAD-SF_hydro_IA"/>
</dbReference>
<comment type="cofactor">
    <cofactor evidence="1">
        <name>Mg(2+)</name>
        <dbReference type="ChEBI" id="CHEBI:18420"/>
    </cofactor>
</comment>
<protein>
    <recommendedName>
        <fullName evidence="7">Haloacid dehalogenase</fullName>
    </recommendedName>
</protein>
<dbReference type="SFLD" id="SFLDG01129">
    <property type="entry name" value="C1.5:_HAD__Beta-PGM__Phosphata"/>
    <property type="match status" value="1"/>
</dbReference>
<accession>A0ABX3GRE8</accession>
<dbReference type="InterPro" id="IPR023214">
    <property type="entry name" value="HAD_sf"/>
</dbReference>
<evidence type="ECO:0000256" key="4">
    <source>
        <dbReference type="ARBA" id="ARBA00022842"/>
    </source>
</evidence>
<dbReference type="PANTHER" id="PTHR46470:SF2">
    <property type="entry name" value="GLYCERALDEHYDE 3-PHOSPHATE PHOSPHATASE"/>
    <property type="match status" value="1"/>
</dbReference>
<dbReference type="Proteomes" id="UP000187412">
    <property type="component" value="Unassembled WGS sequence"/>
</dbReference>
<evidence type="ECO:0008006" key="7">
    <source>
        <dbReference type="Google" id="ProtNLM"/>
    </source>
</evidence>
<dbReference type="SUPFAM" id="SSF56784">
    <property type="entry name" value="HAD-like"/>
    <property type="match status" value="1"/>
</dbReference>
<evidence type="ECO:0000313" key="6">
    <source>
        <dbReference type="Proteomes" id="UP000187412"/>
    </source>
</evidence>
<dbReference type="InterPro" id="IPR036412">
    <property type="entry name" value="HAD-like_sf"/>
</dbReference>
<evidence type="ECO:0000313" key="5">
    <source>
        <dbReference type="EMBL" id="OMD35372.1"/>
    </source>
</evidence>
<name>A0ABX3GRE8_PAEBO</name>
<dbReference type="SFLD" id="SFLDS00003">
    <property type="entry name" value="Haloacid_Dehalogenase"/>
    <property type="match status" value="1"/>
</dbReference>
<dbReference type="Gene3D" id="1.10.150.240">
    <property type="entry name" value="Putative phosphatase, domain 2"/>
    <property type="match status" value="1"/>
</dbReference>
<evidence type="ECO:0000256" key="2">
    <source>
        <dbReference type="ARBA" id="ARBA00022723"/>
    </source>
</evidence>